<evidence type="ECO:0000313" key="8">
    <source>
        <dbReference type="Proteomes" id="UP001165367"/>
    </source>
</evidence>
<dbReference type="InterPro" id="IPR007627">
    <property type="entry name" value="RNA_pol_sigma70_r2"/>
</dbReference>
<dbReference type="InterPro" id="IPR013249">
    <property type="entry name" value="RNA_pol_sigma70_r4_t2"/>
</dbReference>
<dbReference type="SUPFAM" id="SSF88946">
    <property type="entry name" value="Sigma2 domain of RNA polymerase sigma factors"/>
    <property type="match status" value="1"/>
</dbReference>
<name>A0ABS9KT82_9BACT</name>
<protein>
    <submittedName>
        <fullName evidence="7">Sigma-70 family RNA polymerase sigma factor</fullName>
    </submittedName>
</protein>
<comment type="similarity">
    <text evidence="1">Belongs to the sigma-70 factor family. ECF subfamily.</text>
</comment>
<dbReference type="PANTHER" id="PTHR43133:SF46">
    <property type="entry name" value="RNA POLYMERASE SIGMA-70 FACTOR ECF SUBFAMILY"/>
    <property type="match status" value="1"/>
</dbReference>
<evidence type="ECO:0000256" key="4">
    <source>
        <dbReference type="ARBA" id="ARBA00023163"/>
    </source>
</evidence>
<dbReference type="InterPro" id="IPR013325">
    <property type="entry name" value="RNA_pol_sigma_r2"/>
</dbReference>
<proteinExistence type="inferred from homology"/>
<dbReference type="RefSeq" id="WP_237873398.1">
    <property type="nucleotide sequence ID" value="NZ_JAKLTR010000009.1"/>
</dbReference>
<keyword evidence="3" id="KW-0731">Sigma factor</keyword>
<comment type="caution">
    <text evidence="7">The sequence shown here is derived from an EMBL/GenBank/DDBJ whole genome shotgun (WGS) entry which is preliminary data.</text>
</comment>
<dbReference type="Pfam" id="PF08281">
    <property type="entry name" value="Sigma70_r4_2"/>
    <property type="match status" value="1"/>
</dbReference>
<accession>A0ABS9KT82</accession>
<reference evidence="7" key="1">
    <citation type="submission" date="2022-01" db="EMBL/GenBank/DDBJ databases">
        <authorList>
            <person name="Jo J.-H."/>
            <person name="Im W.-T."/>
        </authorList>
    </citation>
    <scope>NUCLEOTIDE SEQUENCE</scope>
    <source>
        <strain evidence="7">NA20</strain>
    </source>
</reference>
<evidence type="ECO:0000256" key="2">
    <source>
        <dbReference type="ARBA" id="ARBA00023015"/>
    </source>
</evidence>
<dbReference type="NCBIfam" id="TIGR02937">
    <property type="entry name" value="sigma70-ECF"/>
    <property type="match status" value="1"/>
</dbReference>
<evidence type="ECO:0000256" key="3">
    <source>
        <dbReference type="ARBA" id="ARBA00023082"/>
    </source>
</evidence>
<sequence length="186" mass="21578">MKPVSLQQEIERSASAFRQGMPAGMTYLFNAWYVPLCQYICSLINDPVTAEEIASEAFLKTWKYRLQFHSSEDIRAYLFTIARRDAFKWTQQKQKAPRLETLQELTAATTELLPMIHEEIRTTIHNAIQTLPNRCRQVFELLYIEDKNIDEVASSLLISPYTVRAQKARGLSLLRPKLLSILEKKK</sequence>
<dbReference type="PANTHER" id="PTHR43133">
    <property type="entry name" value="RNA POLYMERASE ECF-TYPE SIGMA FACTO"/>
    <property type="match status" value="1"/>
</dbReference>
<dbReference type="Proteomes" id="UP001165367">
    <property type="component" value="Unassembled WGS sequence"/>
</dbReference>
<evidence type="ECO:0000313" key="7">
    <source>
        <dbReference type="EMBL" id="MCG2615531.1"/>
    </source>
</evidence>
<organism evidence="7 8">
    <name type="scientific">Terrimonas ginsenosidimutans</name>
    <dbReference type="NCBI Taxonomy" id="2908004"/>
    <lineage>
        <taxon>Bacteria</taxon>
        <taxon>Pseudomonadati</taxon>
        <taxon>Bacteroidota</taxon>
        <taxon>Chitinophagia</taxon>
        <taxon>Chitinophagales</taxon>
        <taxon>Chitinophagaceae</taxon>
        <taxon>Terrimonas</taxon>
    </lineage>
</organism>
<dbReference type="InterPro" id="IPR014284">
    <property type="entry name" value="RNA_pol_sigma-70_dom"/>
</dbReference>
<dbReference type="InterPro" id="IPR036388">
    <property type="entry name" value="WH-like_DNA-bd_sf"/>
</dbReference>
<keyword evidence="4" id="KW-0804">Transcription</keyword>
<keyword evidence="2" id="KW-0805">Transcription regulation</keyword>
<keyword evidence="8" id="KW-1185">Reference proteome</keyword>
<feature type="domain" description="RNA polymerase sigma factor 70 region 4 type 2" evidence="6">
    <location>
        <begin position="124"/>
        <end position="172"/>
    </location>
</feature>
<feature type="domain" description="RNA polymerase sigma-70 region 2" evidence="5">
    <location>
        <begin position="29"/>
        <end position="89"/>
    </location>
</feature>
<gene>
    <name evidence="7" type="ORF">LZZ85_14620</name>
</gene>
<dbReference type="Pfam" id="PF04542">
    <property type="entry name" value="Sigma70_r2"/>
    <property type="match status" value="1"/>
</dbReference>
<dbReference type="EMBL" id="JAKLTR010000009">
    <property type="protein sequence ID" value="MCG2615531.1"/>
    <property type="molecule type" value="Genomic_DNA"/>
</dbReference>
<evidence type="ECO:0000256" key="1">
    <source>
        <dbReference type="ARBA" id="ARBA00010641"/>
    </source>
</evidence>
<evidence type="ECO:0000259" key="6">
    <source>
        <dbReference type="Pfam" id="PF08281"/>
    </source>
</evidence>
<dbReference type="InterPro" id="IPR039425">
    <property type="entry name" value="RNA_pol_sigma-70-like"/>
</dbReference>
<dbReference type="Gene3D" id="1.10.1740.10">
    <property type="match status" value="1"/>
</dbReference>
<dbReference type="SUPFAM" id="SSF88659">
    <property type="entry name" value="Sigma3 and sigma4 domains of RNA polymerase sigma factors"/>
    <property type="match status" value="1"/>
</dbReference>
<dbReference type="Gene3D" id="1.10.10.10">
    <property type="entry name" value="Winged helix-like DNA-binding domain superfamily/Winged helix DNA-binding domain"/>
    <property type="match status" value="1"/>
</dbReference>
<evidence type="ECO:0000259" key="5">
    <source>
        <dbReference type="Pfam" id="PF04542"/>
    </source>
</evidence>
<dbReference type="InterPro" id="IPR013324">
    <property type="entry name" value="RNA_pol_sigma_r3/r4-like"/>
</dbReference>